<sequence>MMIHKRVSILVIAAFTFSCLCITMVPVEAQGKRKDALCYTCLNNDCQSLLTTQMTTCTYSVNSTFACMTYLSLSREVIARGCGDDVIRSCFNVDNSFLKANTCERNMSPCQNEARDPLPWGYVGLMPDDMLICPCVGDLCNAGSAFSSCLLNMITSFNVGSVVWLLTSKF</sequence>
<keyword evidence="3" id="KW-1185">Reference proteome</keyword>
<proteinExistence type="predicted"/>
<evidence type="ECO:0000256" key="1">
    <source>
        <dbReference type="SAM" id="SignalP"/>
    </source>
</evidence>
<accession>A0ABP1Q7N9</accession>
<comment type="caution">
    <text evidence="2">The sequence shown here is derived from an EMBL/GenBank/DDBJ whole genome shotgun (WGS) entry which is preliminary data.</text>
</comment>
<feature type="chain" id="PRO_5045941661" evidence="1">
    <location>
        <begin position="30"/>
        <end position="170"/>
    </location>
</feature>
<name>A0ABP1Q7N9_9HEXA</name>
<protein>
    <submittedName>
        <fullName evidence="2">Uncharacterized protein</fullName>
    </submittedName>
</protein>
<feature type="signal peptide" evidence="1">
    <location>
        <begin position="1"/>
        <end position="29"/>
    </location>
</feature>
<gene>
    <name evidence="2" type="ORF">ODALV1_LOCUS8221</name>
</gene>
<keyword evidence="1" id="KW-0732">Signal</keyword>
<reference evidence="2 3" key="1">
    <citation type="submission" date="2024-08" db="EMBL/GenBank/DDBJ databases">
        <authorList>
            <person name="Cucini C."/>
            <person name="Frati F."/>
        </authorList>
    </citation>
    <scope>NUCLEOTIDE SEQUENCE [LARGE SCALE GENOMIC DNA]</scope>
</reference>
<dbReference type="Proteomes" id="UP001642540">
    <property type="component" value="Unassembled WGS sequence"/>
</dbReference>
<dbReference type="EMBL" id="CAXLJM020000025">
    <property type="protein sequence ID" value="CAL8092444.1"/>
    <property type="molecule type" value="Genomic_DNA"/>
</dbReference>
<dbReference type="PROSITE" id="PS51257">
    <property type="entry name" value="PROKAR_LIPOPROTEIN"/>
    <property type="match status" value="1"/>
</dbReference>
<evidence type="ECO:0000313" key="2">
    <source>
        <dbReference type="EMBL" id="CAL8092444.1"/>
    </source>
</evidence>
<evidence type="ECO:0000313" key="3">
    <source>
        <dbReference type="Proteomes" id="UP001642540"/>
    </source>
</evidence>
<organism evidence="2 3">
    <name type="scientific">Orchesella dallaii</name>
    <dbReference type="NCBI Taxonomy" id="48710"/>
    <lineage>
        <taxon>Eukaryota</taxon>
        <taxon>Metazoa</taxon>
        <taxon>Ecdysozoa</taxon>
        <taxon>Arthropoda</taxon>
        <taxon>Hexapoda</taxon>
        <taxon>Collembola</taxon>
        <taxon>Entomobryomorpha</taxon>
        <taxon>Entomobryoidea</taxon>
        <taxon>Orchesellidae</taxon>
        <taxon>Orchesellinae</taxon>
        <taxon>Orchesella</taxon>
    </lineage>
</organism>